<dbReference type="Proteomes" id="UP000244978">
    <property type="component" value="Unassembled WGS sequence"/>
</dbReference>
<evidence type="ECO:0000256" key="1">
    <source>
        <dbReference type="SAM" id="MobiDB-lite"/>
    </source>
</evidence>
<accession>A0A2U1T037</accession>
<proteinExistence type="predicted"/>
<evidence type="ECO:0000256" key="2">
    <source>
        <dbReference type="SAM" id="Phobius"/>
    </source>
</evidence>
<keyword evidence="2" id="KW-0812">Transmembrane</keyword>
<evidence type="ECO:0000313" key="3">
    <source>
        <dbReference type="EMBL" id="PWB97241.1"/>
    </source>
</evidence>
<keyword evidence="2" id="KW-1133">Transmembrane helix</keyword>
<reference evidence="4" key="1">
    <citation type="submission" date="2018-04" db="EMBL/GenBank/DDBJ databases">
        <authorList>
            <person name="Liu S."/>
            <person name="Wang Z."/>
            <person name="Li J."/>
        </authorList>
    </citation>
    <scope>NUCLEOTIDE SEQUENCE [LARGE SCALE GENOMIC DNA]</scope>
    <source>
        <strain evidence="4">S1194</strain>
    </source>
</reference>
<gene>
    <name evidence="3" type="ORF">DF220_04905</name>
</gene>
<protein>
    <submittedName>
        <fullName evidence="3">Uncharacterized protein</fullName>
    </submittedName>
</protein>
<dbReference type="RefSeq" id="WP_108997240.1">
    <property type="nucleotide sequence ID" value="NZ_QEEX01000001.1"/>
</dbReference>
<keyword evidence="4" id="KW-1185">Reference proteome</keyword>
<dbReference type="EMBL" id="QEEX01000001">
    <property type="protein sequence ID" value="PWB97241.1"/>
    <property type="molecule type" value="Genomic_DNA"/>
</dbReference>
<organism evidence="3 4">
    <name type="scientific">Homoserinimonas hongtaonis</name>
    <dbReference type="NCBI Taxonomy" id="2079791"/>
    <lineage>
        <taxon>Bacteria</taxon>
        <taxon>Bacillati</taxon>
        <taxon>Actinomycetota</taxon>
        <taxon>Actinomycetes</taxon>
        <taxon>Micrococcales</taxon>
        <taxon>Microbacteriaceae</taxon>
        <taxon>Homoserinimonas</taxon>
    </lineage>
</organism>
<evidence type="ECO:0000313" key="4">
    <source>
        <dbReference type="Proteomes" id="UP000244978"/>
    </source>
</evidence>
<name>A0A2U1T037_9MICO</name>
<feature type="transmembrane region" description="Helical" evidence="2">
    <location>
        <begin position="97"/>
        <end position="120"/>
    </location>
</feature>
<sequence length="286" mass="29724">MRGVDVDDGDRLADLRRQVYSRGAHPDAETVERLRQLTESQDASAQAVGESGGQPVNEPSEAVVAESIPRPDAGDALAAEPDSDAVPGRARHRRRELSALVAVALVLGIGAGVGIGLGLAPRQEAIAPRAGGYLGPASSGAPIASADPDDDGIGGMGEPEHAAYLRFEAPQTSADIFLTTLPATIIGESTRALFGSLEGEQRGIFVAMSRAGKTCVLAATPPGEVVSACVSEEEFAVHGLRLDWTTTVDKTEELGQGAHARRTHSVHWRANGKAEYLSSPIADAVP</sequence>
<comment type="caution">
    <text evidence="3">The sequence shown here is derived from an EMBL/GenBank/DDBJ whole genome shotgun (WGS) entry which is preliminary data.</text>
</comment>
<dbReference type="AlphaFoldDB" id="A0A2U1T037"/>
<feature type="region of interest" description="Disordered" evidence="1">
    <location>
        <begin position="37"/>
        <end position="60"/>
    </location>
</feature>
<keyword evidence="2" id="KW-0472">Membrane</keyword>